<dbReference type="EMBL" id="CAIX01000012">
    <property type="protein sequence ID" value="CCI40910.1"/>
    <property type="molecule type" value="Genomic_DNA"/>
</dbReference>
<evidence type="ECO:0000313" key="2">
    <source>
        <dbReference type="EMBL" id="CCI40910.1"/>
    </source>
</evidence>
<evidence type="ECO:0000313" key="3">
    <source>
        <dbReference type="Proteomes" id="UP000053237"/>
    </source>
</evidence>
<dbReference type="InParanoid" id="A0A024G2E0"/>
<comment type="caution">
    <text evidence="2">The sequence shown here is derived from an EMBL/GenBank/DDBJ whole genome shotgun (WGS) entry which is preliminary data.</text>
</comment>
<reference evidence="2 3" key="1">
    <citation type="submission" date="2012-05" db="EMBL/GenBank/DDBJ databases">
        <title>Recombination and specialization in a pathogen metapopulation.</title>
        <authorList>
            <person name="Gardiner A."/>
            <person name="Kemen E."/>
            <person name="Schultz-Larsen T."/>
            <person name="MacLean D."/>
            <person name="Van Oosterhout C."/>
            <person name="Jones J.D.G."/>
        </authorList>
    </citation>
    <scope>NUCLEOTIDE SEQUENCE [LARGE SCALE GENOMIC DNA]</scope>
    <source>
        <strain evidence="2 3">Ac Nc2</strain>
    </source>
</reference>
<feature type="region of interest" description="Disordered" evidence="1">
    <location>
        <begin position="390"/>
        <end position="420"/>
    </location>
</feature>
<dbReference type="OrthoDB" id="78280at2759"/>
<evidence type="ECO:0000256" key="1">
    <source>
        <dbReference type="SAM" id="MobiDB-lite"/>
    </source>
</evidence>
<organism evidence="2 3">
    <name type="scientific">Albugo candida</name>
    <dbReference type="NCBI Taxonomy" id="65357"/>
    <lineage>
        <taxon>Eukaryota</taxon>
        <taxon>Sar</taxon>
        <taxon>Stramenopiles</taxon>
        <taxon>Oomycota</taxon>
        <taxon>Peronosporomycetes</taxon>
        <taxon>Albuginales</taxon>
        <taxon>Albuginaceae</taxon>
        <taxon>Albugo</taxon>
    </lineage>
</organism>
<dbReference type="AlphaFoldDB" id="A0A024G2E0"/>
<accession>A0A024G2E0</accession>
<proteinExistence type="predicted"/>
<sequence>MDRPSAYQGQNAPCNASGVDPQHPNYYNYNYLMSSALNQYQHQHFSICDQPEQSQKSMLFPSSSCSNSFLTEPLTMDYVNFKKYMDPTLSNRTPTPLYHGYEDTSRLSLPQNSLPSRPMFFPPLQEQEPRFGYPQTPEVDHFPSLSHPLFPPITPGIPDIYGHEKQTPEDFHQSYGSMYSAVDQQPGEYCRPEAIIRVVTSLHQKYWRNGRRNLQCFPNCQAYGDYSLIRLEDFKAHDFMWGKCRGRVEIEVSLLNIDAFVDDVVILGRIHSLDNITSRFAEDVNLESMAGKTVKLKEMEEMRDSWITGERNTDRPGLKSAGFAFKPKVWKYVDNENPGKCKRRHIKYYVQFEAFILIEDMGQRCYLGIGSGASTPFEVGSSRVLARQKRKAASKSGAESLDSTEEDVTHSVTQDPEADVSESHIAEMNMSLGENGSNVLQHFLSTPLENSVLQKELDHYSSSDPHPVPAASR</sequence>
<evidence type="ECO:0008006" key="4">
    <source>
        <dbReference type="Google" id="ProtNLM"/>
    </source>
</evidence>
<dbReference type="Proteomes" id="UP000053237">
    <property type="component" value="Unassembled WGS sequence"/>
</dbReference>
<protein>
    <recommendedName>
        <fullName evidence="4">NDT80 domain-containing protein</fullName>
    </recommendedName>
</protein>
<keyword evidence="3" id="KW-1185">Reference proteome</keyword>
<gene>
    <name evidence="2" type="ORF">BN9_016940</name>
</gene>
<name>A0A024G2E0_9STRA</name>